<evidence type="ECO:0000313" key="4">
    <source>
        <dbReference type="RefSeq" id="XP_008468727.1"/>
    </source>
</evidence>
<reference evidence="3 4" key="1">
    <citation type="submission" date="2025-04" db="UniProtKB">
        <authorList>
            <consortium name="RefSeq"/>
        </authorList>
    </citation>
    <scope>IDENTIFICATION</scope>
</reference>
<dbReference type="Proteomes" id="UP000079169">
    <property type="component" value="Unplaced"/>
</dbReference>
<dbReference type="SMR" id="A0A1S3CVN0"/>
<dbReference type="InterPro" id="IPR037689">
    <property type="entry name" value="BAG2"/>
</dbReference>
<sequence>MEVEEAASSNDVHIEEPKDVENDLSLKDHLLGQLDQVEAHVEELRKMASQLENEKDQILTTIHTLKNMDSLNDIGDNDKDDILRYLDRISLRCTTIDVCVHTLRSDDQVESLHQVNCLIDNLIIGMRETPEQTQTKCLSYVAACSSSSTVGNGDKTFEHAVLGCALDDQKRIRQRLNGLLDYMTKEKWKKAIQPMD</sequence>
<accession>A0A1S3CVN0</accession>
<dbReference type="OMA" id="LHATKMI"/>
<dbReference type="Gene3D" id="1.20.58.890">
    <property type="match status" value="1"/>
</dbReference>
<organism evidence="2 4">
    <name type="scientific">Diaphorina citri</name>
    <name type="common">Asian citrus psyllid</name>
    <dbReference type="NCBI Taxonomy" id="121845"/>
    <lineage>
        <taxon>Eukaryota</taxon>
        <taxon>Metazoa</taxon>
        <taxon>Ecdysozoa</taxon>
        <taxon>Arthropoda</taxon>
        <taxon>Hexapoda</taxon>
        <taxon>Insecta</taxon>
        <taxon>Pterygota</taxon>
        <taxon>Neoptera</taxon>
        <taxon>Paraneoptera</taxon>
        <taxon>Hemiptera</taxon>
        <taxon>Sternorrhyncha</taxon>
        <taxon>Psylloidea</taxon>
        <taxon>Psyllidae</taxon>
        <taxon>Diaphorininae</taxon>
        <taxon>Diaphorina</taxon>
    </lineage>
</organism>
<evidence type="ECO:0000256" key="1">
    <source>
        <dbReference type="SAM" id="Coils"/>
    </source>
</evidence>
<dbReference type="AlphaFoldDB" id="A0A1S3CVN0"/>
<gene>
    <name evidence="3 4" type="primary">LOC103506121</name>
</gene>
<evidence type="ECO:0000313" key="3">
    <source>
        <dbReference type="RefSeq" id="XP_008468726.1"/>
    </source>
</evidence>
<keyword evidence="2" id="KW-1185">Reference proteome</keyword>
<dbReference type="GO" id="GO:0000774">
    <property type="term" value="F:adenyl-nucleotide exchange factor activity"/>
    <property type="evidence" value="ECO:0007669"/>
    <property type="project" value="InterPro"/>
</dbReference>
<dbReference type="KEGG" id="dci:103506121"/>
<proteinExistence type="predicted"/>
<feature type="coiled-coil region" evidence="1">
    <location>
        <begin position="27"/>
        <end position="68"/>
    </location>
</feature>
<dbReference type="GO" id="GO:0051087">
    <property type="term" value="F:protein-folding chaperone binding"/>
    <property type="evidence" value="ECO:0007669"/>
    <property type="project" value="InterPro"/>
</dbReference>
<dbReference type="PaxDb" id="121845-A0A1S3CVN0"/>
<name>A0A1S3CVN0_DIACI</name>
<dbReference type="GO" id="GO:0050821">
    <property type="term" value="P:protein stabilization"/>
    <property type="evidence" value="ECO:0007669"/>
    <property type="project" value="TreeGrafter"/>
</dbReference>
<dbReference type="GeneID" id="103506121"/>
<evidence type="ECO:0000313" key="2">
    <source>
        <dbReference type="Proteomes" id="UP000079169"/>
    </source>
</evidence>
<keyword evidence="1" id="KW-0175">Coiled coil</keyword>
<dbReference type="RefSeq" id="XP_008468727.1">
    <property type="nucleotide sequence ID" value="XM_008470505.3"/>
</dbReference>
<dbReference type="STRING" id="121845.A0A1S3CVN0"/>
<dbReference type="RefSeq" id="XP_008468726.1">
    <property type="nucleotide sequence ID" value="XM_008470504.3"/>
</dbReference>
<protein>
    <submittedName>
        <fullName evidence="3 4">BAG family molecular chaperone regulator 2</fullName>
    </submittedName>
</protein>
<dbReference type="PANTHER" id="PTHR12334">
    <property type="entry name" value="BAG FAMILY MOLECULAR CHAPERONE REGULATOR 2"/>
    <property type="match status" value="1"/>
</dbReference>
<dbReference type="PANTHER" id="PTHR12334:SF6">
    <property type="entry name" value="BAG FAMILY MOLECULAR CHAPERONE REGULATOR 2"/>
    <property type="match status" value="1"/>
</dbReference>